<dbReference type="PROSITE" id="PS50215">
    <property type="entry name" value="ADAM_MEPRO"/>
    <property type="match status" value="1"/>
</dbReference>
<evidence type="ECO:0000256" key="7">
    <source>
        <dbReference type="ARBA" id="ARBA00023157"/>
    </source>
</evidence>
<dbReference type="CDD" id="cd04269">
    <property type="entry name" value="ZnMc_adamalysin_II_like"/>
    <property type="match status" value="1"/>
</dbReference>
<dbReference type="PRINTS" id="PR00289">
    <property type="entry name" value="DISINTEGRIN"/>
</dbReference>
<evidence type="ECO:0000313" key="18">
    <source>
        <dbReference type="Proteomes" id="UP000694722"/>
    </source>
</evidence>
<dbReference type="Gene3D" id="4.10.70.10">
    <property type="entry name" value="Disintegrin domain"/>
    <property type="match status" value="1"/>
</dbReference>
<dbReference type="Pfam" id="PF07974">
    <property type="entry name" value="EGF_2"/>
    <property type="match status" value="1"/>
</dbReference>
<dbReference type="SUPFAM" id="SSF55486">
    <property type="entry name" value="Metalloproteases ('zincins'), catalytic domain"/>
    <property type="match status" value="1"/>
</dbReference>
<keyword evidence="3 13" id="KW-0812">Transmembrane</keyword>
<keyword evidence="1 11" id="KW-0245">EGF-like domain</keyword>
<evidence type="ECO:0000256" key="12">
    <source>
        <dbReference type="SAM" id="MobiDB-lite"/>
    </source>
</evidence>
<dbReference type="GO" id="GO:0006508">
    <property type="term" value="P:proteolysis"/>
    <property type="evidence" value="ECO:0007669"/>
    <property type="project" value="InterPro"/>
</dbReference>
<dbReference type="Pfam" id="PF00200">
    <property type="entry name" value="Disintegrin"/>
    <property type="match status" value="1"/>
</dbReference>
<dbReference type="PROSITE" id="PS00022">
    <property type="entry name" value="EGF_1"/>
    <property type="match status" value="1"/>
</dbReference>
<dbReference type="GO" id="GO:0012505">
    <property type="term" value="C:endomembrane system"/>
    <property type="evidence" value="ECO:0007669"/>
    <property type="project" value="UniProtKB-SubCell"/>
</dbReference>
<keyword evidence="8" id="KW-0325">Glycoprotein</keyword>
<proteinExistence type="predicted"/>
<dbReference type="InterPro" id="IPR036436">
    <property type="entry name" value="Disintegrin_dom_sf"/>
</dbReference>
<dbReference type="Gene3D" id="3.40.390.10">
    <property type="entry name" value="Collagenase (Catalytic Domain)"/>
    <property type="match status" value="1"/>
</dbReference>
<dbReference type="AlphaFoldDB" id="A0A8D1DXG5"/>
<evidence type="ECO:0000256" key="5">
    <source>
        <dbReference type="ARBA" id="ARBA00022989"/>
    </source>
</evidence>
<dbReference type="InterPro" id="IPR018358">
    <property type="entry name" value="Disintegrin_CS"/>
</dbReference>
<dbReference type="GO" id="GO:0004222">
    <property type="term" value="F:metalloendopeptidase activity"/>
    <property type="evidence" value="ECO:0007669"/>
    <property type="project" value="InterPro"/>
</dbReference>
<feature type="transmembrane region" description="Helical" evidence="13">
    <location>
        <begin position="749"/>
        <end position="772"/>
    </location>
</feature>
<keyword evidence="4" id="KW-0732">Signal</keyword>
<dbReference type="SMART" id="SM00608">
    <property type="entry name" value="ACR"/>
    <property type="match status" value="1"/>
</dbReference>
<organism evidence="17 18">
    <name type="scientific">Sus scrofa</name>
    <name type="common">Pig</name>
    <dbReference type="NCBI Taxonomy" id="9823"/>
    <lineage>
        <taxon>Eukaryota</taxon>
        <taxon>Metazoa</taxon>
        <taxon>Chordata</taxon>
        <taxon>Craniata</taxon>
        <taxon>Vertebrata</taxon>
        <taxon>Euteleostomi</taxon>
        <taxon>Mammalia</taxon>
        <taxon>Eutheria</taxon>
        <taxon>Laurasiatheria</taxon>
        <taxon>Artiodactyla</taxon>
        <taxon>Suina</taxon>
        <taxon>Suidae</taxon>
        <taxon>Sus</taxon>
    </lineage>
</organism>
<dbReference type="SUPFAM" id="SSF57552">
    <property type="entry name" value="Blood coagulation inhibitor (disintegrin)"/>
    <property type="match status" value="1"/>
</dbReference>
<dbReference type="Gene3D" id="2.10.25.10">
    <property type="entry name" value="Laminin"/>
    <property type="match status" value="1"/>
</dbReference>
<dbReference type="PROSITE" id="PS50214">
    <property type="entry name" value="DISINTEGRIN_2"/>
    <property type="match status" value="1"/>
</dbReference>
<dbReference type="Pfam" id="PF01562">
    <property type="entry name" value="Pep_M12B_propep"/>
    <property type="match status" value="1"/>
</dbReference>
<dbReference type="InterPro" id="IPR024079">
    <property type="entry name" value="MetalloPept_cat_dom_sf"/>
</dbReference>
<dbReference type="InterPro" id="IPR034027">
    <property type="entry name" value="Reprolysin_adamalysin"/>
</dbReference>
<dbReference type="PROSITE" id="PS50026">
    <property type="entry name" value="EGF_3"/>
    <property type="match status" value="1"/>
</dbReference>
<evidence type="ECO:0000256" key="8">
    <source>
        <dbReference type="ARBA" id="ARBA00023180"/>
    </source>
</evidence>
<evidence type="ECO:0000256" key="3">
    <source>
        <dbReference type="ARBA" id="ARBA00022692"/>
    </source>
</evidence>
<evidence type="ECO:0000256" key="6">
    <source>
        <dbReference type="ARBA" id="ARBA00023136"/>
    </source>
</evidence>
<feature type="disulfide bond" evidence="11">
    <location>
        <begin position="714"/>
        <end position="723"/>
    </location>
</feature>
<keyword evidence="2" id="KW-0165">Cleavage on pair of basic residues</keyword>
<evidence type="ECO:0000256" key="4">
    <source>
        <dbReference type="ARBA" id="ARBA00022729"/>
    </source>
</evidence>
<evidence type="ECO:0000256" key="13">
    <source>
        <dbReference type="SAM" id="Phobius"/>
    </source>
</evidence>
<comment type="caution">
    <text evidence="11">Lacks conserved residue(s) required for the propagation of feature annotation.</text>
</comment>
<feature type="compositionally biased region" description="Basic and acidic residues" evidence="12">
    <location>
        <begin position="823"/>
        <end position="841"/>
    </location>
</feature>
<dbReference type="InterPro" id="IPR006586">
    <property type="entry name" value="ADAM_Cys-rich"/>
</dbReference>
<feature type="domain" description="Disintegrin" evidence="15">
    <location>
        <begin position="496"/>
        <end position="583"/>
    </location>
</feature>
<feature type="compositionally biased region" description="Basic residues" evidence="12">
    <location>
        <begin position="854"/>
        <end position="865"/>
    </location>
</feature>
<dbReference type="FunFam" id="4.10.70.10:FF:000001">
    <property type="entry name" value="Disintegrin and metalloproteinase domain-containing protein 22"/>
    <property type="match status" value="1"/>
</dbReference>
<dbReference type="FunFam" id="3.40.390.10:FF:000014">
    <property type="entry name" value="disintegrin and metalloproteinase domain-containing protein 11"/>
    <property type="match status" value="1"/>
</dbReference>
<feature type="compositionally biased region" description="Low complexity" evidence="12">
    <location>
        <begin position="874"/>
        <end position="889"/>
    </location>
</feature>
<dbReference type="InterPro" id="IPR002870">
    <property type="entry name" value="Peptidase_M12B_N"/>
</dbReference>
<evidence type="ECO:0000313" key="17">
    <source>
        <dbReference type="Ensembl" id="ENSSSCP00040013609.1"/>
    </source>
</evidence>
<dbReference type="Proteomes" id="UP000694722">
    <property type="component" value="Unplaced"/>
</dbReference>
<dbReference type="Ensembl" id="ENSSSCT00040032932.1">
    <property type="protein sequence ID" value="ENSSSCP00040013609.1"/>
    <property type="gene ID" value="ENSSSCG00040023992.1"/>
</dbReference>
<keyword evidence="7 11" id="KW-1015">Disulfide bond</keyword>
<evidence type="ECO:0000259" key="14">
    <source>
        <dbReference type="PROSITE" id="PS50026"/>
    </source>
</evidence>
<keyword evidence="6 13" id="KW-0472">Membrane</keyword>
<dbReference type="PROSITE" id="PS00427">
    <property type="entry name" value="DISINTEGRIN_1"/>
    <property type="match status" value="1"/>
</dbReference>
<dbReference type="Pfam" id="PF08516">
    <property type="entry name" value="ADAM_CR"/>
    <property type="match status" value="1"/>
</dbReference>
<name>A0A8D1DXG5_PIG</name>
<dbReference type="InterPro" id="IPR000742">
    <property type="entry name" value="EGF"/>
</dbReference>
<feature type="compositionally biased region" description="Low complexity" evidence="12">
    <location>
        <begin position="805"/>
        <end position="822"/>
    </location>
</feature>
<dbReference type="GO" id="GO:0005886">
    <property type="term" value="C:plasma membrane"/>
    <property type="evidence" value="ECO:0007669"/>
    <property type="project" value="UniProtKB-ARBA"/>
</dbReference>
<evidence type="ECO:0000256" key="9">
    <source>
        <dbReference type="ARBA" id="ARBA00046288"/>
    </source>
</evidence>
<evidence type="ECO:0000256" key="1">
    <source>
        <dbReference type="ARBA" id="ARBA00022536"/>
    </source>
</evidence>
<dbReference type="PANTHER" id="PTHR11905">
    <property type="entry name" value="ADAM A DISINTEGRIN AND METALLOPROTEASE DOMAIN"/>
    <property type="match status" value="1"/>
</dbReference>
<feature type="region of interest" description="Disordered" evidence="12">
    <location>
        <begin position="797"/>
        <end position="918"/>
    </location>
</feature>
<dbReference type="SMART" id="SM00050">
    <property type="entry name" value="DISIN"/>
    <property type="match status" value="1"/>
</dbReference>
<dbReference type="InterPro" id="IPR013111">
    <property type="entry name" value="EGF_extracell"/>
</dbReference>
<feature type="disulfide bond" evidence="10">
    <location>
        <begin position="555"/>
        <end position="575"/>
    </location>
</feature>
<dbReference type="InterPro" id="IPR001590">
    <property type="entry name" value="Peptidase_M12B"/>
</dbReference>
<evidence type="ECO:0000256" key="11">
    <source>
        <dbReference type="PROSITE-ProRule" id="PRU00076"/>
    </source>
</evidence>
<evidence type="ECO:0000259" key="16">
    <source>
        <dbReference type="PROSITE" id="PS50215"/>
    </source>
</evidence>
<feature type="domain" description="Peptidase M12B" evidence="16">
    <location>
        <begin position="291"/>
        <end position="490"/>
    </location>
</feature>
<sequence>MRRMGEGCSASGPGSWMLSDELVQGSASGVFASFPDGVWKGGGGGIFTRETSDRRMDECGSGSFFFAFSLQSLLSPFLPGEDASLTELERKNENRFLERQSIVPLRLIYRSGGQDETGHDALDTRVRGDPGGGQLTHVDQASFQLDVFGTSFILDVLLNHDLLSSEYVERHIEHGGKTVEVKGGEHCYYQGRIRGNPASFVALSTCHGLHGMFYDGNHTYLIEPEGNDTAQEDFHFHSVYKSRLFEFPLDDLPSEFQQVNITPPKFILKPRPKRSKRQLRRYPRNVEEETKYIELMIVNDHLMFKKHRLSVVHTNTYAKSVVNMADLIYKDQLKTRIVLVAMETWAADNKFAISENPLITLREFMKYRRDFIKEKSDAVHLFSGSQFESSRSGAAYIGGICSLLKGGGVNEFGKTDLMAVTLAQSLAHNIGIISDKRKLASGECKCEDTWSGCIMGDTGYYLPKKFTQCNIEEYHDFLNSGGGACLFNKPSKLLDPPECGNGFIETGEECDCGTPAECVLEGAECCKKCTLTQDSQCSDGLCCKKCKFQPMGTVCREAVNDCDIRETCSGNSSQCAPNIHKMDGYSCDGVQGICFGGRCKTRDRQCKYIWGQKVTASDKYCYEKLNIEGTEKGNCGKDKDTWIQCNKRGGHVKLEEDVDLGYVEDGTPCGPQMMCLEHRCLPVASFNFSTCLSSKEGTVCSGNGVCSNELKCVCNRHWVGADCSTYFPHNDDAKAGITLSGNGVAGTNIIIGIIAGTILVLALILGITAWGYKNYREQRQLPQGDYVKKPGDGDSFYSDIPPGVSTNSASSSKKRSNGLSHSWSERIPDTKHISDICENGRPRSNSWQGNLGGNRKKIRGKRFRPRSNSTETLSPAKSPSSSTGSIASSRKYPYPMPPLPDEEQKVNRQSARLWETSI</sequence>
<accession>A0A8D1DXG5</accession>
<keyword evidence="5 13" id="KW-1133">Transmembrane helix</keyword>
<comment type="subcellular location">
    <subcellularLocation>
        <location evidence="9">Endomembrane system</location>
        <topology evidence="9">Single-pass type I membrane protein</topology>
    </subcellularLocation>
</comment>
<protein>
    <submittedName>
        <fullName evidence="17">ADAM metallopeptidase domain 22</fullName>
    </submittedName>
</protein>
<evidence type="ECO:0000256" key="2">
    <source>
        <dbReference type="ARBA" id="ARBA00022685"/>
    </source>
</evidence>
<reference evidence="17" key="1">
    <citation type="submission" date="2025-08" db="UniProtKB">
        <authorList>
            <consortium name="Ensembl"/>
        </authorList>
    </citation>
    <scope>IDENTIFICATION</scope>
</reference>
<feature type="domain" description="EGF-like" evidence="14">
    <location>
        <begin position="687"/>
        <end position="724"/>
    </location>
</feature>
<evidence type="ECO:0000256" key="10">
    <source>
        <dbReference type="PROSITE-ProRule" id="PRU00068"/>
    </source>
</evidence>
<dbReference type="InterPro" id="IPR001762">
    <property type="entry name" value="Disintegrin_dom"/>
</dbReference>
<evidence type="ECO:0000259" key="15">
    <source>
        <dbReference type="PROSITE" id="PS50214"/>
    </source>
</evidence>
<dbReference type="Pfam" id="PF01421">
    <property type="entry name" value="Reprolysin"/>
    <property type="match status" value="1"/>
</dbReference>
<dbReference type="PANTHER" id="PTHR11905:SF14">
    <property type="entry name" value="DISINTEGRIN AND METALLOPROTEINASE DOMAIN-CONTAINING PROTEIN 22"/>
    <property type="match status" value="1"/>
</dbReference>